<evidence type="ECO:0000256" key="1">
    <source>
        <dbReference type="ARBA" id="ARBA00022801"/>
    </source>
</evidence>
<accession>A0A1Y6IRC2</accession>
<dbReference type="EC" id="3.1.1.72" evidence="4"/>
<dbReference type="PANTHER" id="PTHR48081">
    <property type="entry name" value="AB HYDROLASE SUPERFAMILY PROTEIN C4A8.06C"/>
    <property type="match status" value="1"/>
</dbReference>
<feature type="domain" description="BD-FAE-like" evidence="2">
    <location>
        <begin position="73"/>
        <end position="257"/>
    </location>
</feature>
<evidence type="ECO:0000313" key="5">
    <source>
        <dbReference type="Proteomes" id="UP000196125"/>
    </source>
</evidence>
<dbReference type="Proteomes" id="UP000196125">
    <property type="component" value="Unassembled WGS sequence"/>
</dbReference>
<dbReference type="RefSeq" id="WP_087480250.1">
    <property type="nucleotide sequence ID" value="NZ_AP024883.1"/>
</dbReference>
<dbReference type="Gene3D" id="3.40.50.1820">
    <property type="entry name" value="alpha/beta hydrolase"/>
    <property type="match status" value="1"/>
</dbReference>
<dbReference type="Proteomes" id="UP001283366">
    <property type="component" value="Unassembled WGS sequence"/>
</dbReference>
<dbReference type="GO" id="GO:0046555">
    <property type="term" value="F:acetylxylan esterase activity"/>
    <property type="evidence" value="ECO:0007669"/>
    <property type="project" value="UniProtKB-EC"/>
</dbReference>
<organism evidence="4 5">
    <name type="scientific">Vibrio mangrovi</name>
    <dbReference type="NCBI Taxonomy" id="474394"/>
    <lineage>
        <taxon>Bacteria</taxon>
        <taxon>Pseudomonadati</taxon>
        <taxon>Pseudomonadota</taxon>
        <taxon>Gammaproteobacteria</taxon>
        <taxon>Vibrionales</taxon>
        <taxon>Vibrionaceae</taxon>
        <taxon>Vibrio</taxon>
    </lineage>
</organism>
<gene>
    <name evidence="4" type="primary">axeA1</name>
    <name evidence="3" type="ORF">SBX37_02620</name>
    <name evidence="4" type="ORF">VIM7927_01427</name>
</gene>
<dbReference type="SUPFAM" id="SSF53474">
    <property type="entry name" value="alpha/beta-Hydrolases"/>
    <property type="match status" value="1"/>
</dbReference>
<dbReference type="EMBL" id="JAWRCO010000001">
    <property type="protein sequence ID" value="MDW6001789.1"/>
    <property type="molecule type" value="Genomic_DNA"/>
</dbReference>
<name>A0A1Y6IRC2_9VIBR</name>
<dbReference type="InterPro" id="IPR049492">
    <property type="entry name" value="BD-FAE-like_dom"/>
</dbReference>
<dbReference type="EMBL" id="FXXI01000002">
    <property type="protein sequence ID" value="SMS00185.1"/>
    <property type="molecule type" value="Genomic_DNA"/>
</dbReference>
<dbReference type="AlphaFoldDB" id="A0A1Y6IRC2"/>
<reference evidence="3 6" key="2">
    <citation type="submission" date="2023-11" db="EMBL/GenBank/DDBJ databases">
        <title>Plant-associative lifestyle of Vibrio porteresiae and its evolutionary dynamics.</title>
        <authorList>
            <person name="Rameshkumar N."/>
            <person name="Kirti K."/>
        </authorList>
    </citation>
    <scope>NUCLEOTIDE SEQUENCE [LARGE SCALE GENOMIC DNA]</scope>
    <source>
        <strain evidence="3 6">MSSRF38</strain>
    </source>
</reference>
<evidence type="ECO:0000313" key="4">
    <source>
        <dbReference type="EMBL" id="SMS00185.1"/>
    </source>
</evidence>
<evidence type="ECO:0000259" key="2">
    <source>
        <dbReference type="Pfam" id="PF20434"/>
    </source>
</evidence>
<dbReference type="InterPro" id="IPR050300">
    <property type="entry name" value="GDXG_lipolytic_enzyme"/>
</dbReference>
<sequence>MNETPQTPLQTLRQLETSCTVQPIWPVTLPPGTCPPEVTERTLSPDIPDRIITGVQNPECMVFHPETPNGIGVVVFPGGGYMKLAIDNEGIAVAKTLVTMGYTVFVCSYRFPGEGHEFGSDTPLADAQRAIRWVRHHAEQWSLRYVGIMGFSAGGHLSGQLLTRYSETFGTTTDEIDQHSARPDFAALIYPVVSMREDNRHQGTMERLLGNVPTQEQIDRYSVEYHIHTDVPPCFLLHAADDDAVSVNNSLLLWQALRNHHIPVDMHLFGQGKHGFGINKAKHLPAGEWPQLFHRWLTCQKLSGKYAPN</sequence>
<evidence type="ECO:0000313" key="3">
    <source>
        <dbReference type="EMBL" id="MDW6001789.1"/>
    </source>
</evidence>
<dbReference type="OrthoDB" id="9771666at2"/>
<keyword evidence="6" id="KW-1185">Reference proteome</keyword>
<reference evidence="4 5" key="1">
    <citation type="submission" date="2017-05" db="EMBL/GenBank/DDBJ databases">
        <authorList>
            <person name="Song R."/>
            <person name="Chenine A.L."/>
            <person name="Ruprecht R.M."/>
        </authorList>
    </citation>
    <scope>NUCLEOTIDE SEQUENCE [LARGE SCALE GENOMIC DNA]</scope>
    <source>
        <strain evidence="4 5">CECT 7927</strain>
    </source>
</reference>
<dbReference type="PANTHER" id="PTHR48081:SF6">
    <property type="entry name" value="PEPTIDASE S9 PROLYL OLIGOPEPTIDASE CATALYTIC DOMAIN-CONTAINING PROTEIN"/>
    <property type="match status" value="1"/>
</dbReference>
<evidence type="ECO:0000313" key="6">
    <source>
        <dbReference type="Proteomes" id="UP001283366"/>
    </source>
</evidence>
<protein>
    <submittedName>
        <fullName evidence="4">Acetylxylan esterase</fullName>
        <ecNumber evidence="4">3.1.1.72</ecNumber>
    </submittedName>
    <submittedName>
        <fullName evidence="3">Alpha/beta hydrolase</fullName>
    </submittedName>
</protein>
<keyword evidence="1 4" id="KW-0378">Hydrolase</keyword>
<dbReference type="InterPro" id="IPR029058">
    <property type="entry name" value="AB_hydrolase_fold"/>
</dbReference>
<proteinExistence type="predicted"/>
<dbReference type="Pfam" id="PF20434">
    <property type="entry name" value="BD-FAE"/>
    <property type="match status" value="1"/>
</dbReference>